<evidence type="ECO:0000256" key="5">
    <source>
        <dbReference type="ARBA" id="ARBA00023204"/>
    </source>
</evidence>
<keyword evidence="12" id="KW-1185">Reference proteome</keyword>
<evidence type="ECO:0000256" key="8">
    <source>
        <dbReference type="SAM" id="MobiDB-lite"/>
    </source>
</evidence>
<feature type="domain" description="Non-structural maintenance of chromosome element 4 C-terminal" evidence="9">
    <location>
        <begin position="231"/>
        <end position="318"/>
    </location>
</feature>
<comment type="similarity">
    <text evidence="2 7">Belongs to the NSE4 family.</text>
</comment>
<feature type="region of interest" description="Disordered" evidence="8">
    <location>
        <begin position="172"/>
        <end position="199"/>
    </location>
</feature>
<evidence type="ECO:0000256" key="7">
    <source>
        <dbReference type="RuleBase" id="RU365071"/>
    </source>
</evidence>
<comment type="subcellular location">
    <subcellularLocation>
        <location evidence="1 7">Nucleus</location>
    </subcellularLocation>
</comment>
<organism evidence="11 12">
    <name type="scientific">Cerrena zonata</name>
    <dbReference type="NCBI Taxonomy" id="2478898"/>
    <lineage>
        <taxon>Eukaryota</taxon>
        <taxon>Fungi</taxon>
        <taxon>Dikarya</taxon>
        <taxon>Basidiomycota</taxon>
        <taxon>Agaricomycotina</taxon>
        <taxon>Agaricomycetes</taxon>
        <taxon>Polyporales</taxon>
        <taxon>Cerrenaceae</taxon>
        <taxon>Cerrena</taxon>
    </lineage>
</organism>
<evidence type="ECO:0000313" key="11">
    <source>
        <dbReference type="EMBL" id="KAK7696377.1"/>
    </source>
</evidence>
<proteinExistence type="inferred from homology"/>
<accession>A0AAW0GVX2</accession>
<dbReference type="GO" id="GO:0006310">
    <property type="term" value="P:DNA recombination"/>
    <property type="evidence" value="ECO:0007669"/>
    <property type="project" value="UniProtKB-UniRule"/>
</dbReference>
<keyword evidence="3 7" id="KW-0227">DNA damage</keyword>
<dbReference type="Pfam" id="PF15412">
    <property type="entry name" value="Nse4-Nse3_bdg"/>
    <property type="match status" value="1"/>
</dbReference>
<dbReference type="PANTHER" id="PTHR16140">
    <property type="entry name" value="NON-STRUCTURAL MAINTENANCE OF CHROMOSOMES ELEMENT 4"/>
    <property type="match status" value="1"/>
</dbReference>
<gene>
    <name evidence="11" type="ORF">QCA50_001031</name>
</gene>
<dbReference type="AlphaFoldDB" id="A0AAW0GVX2"/>
<dbReference type="GO" id="GO:0005634">
    <property type="term" value="C:nucleus"/>
    <property type="evidence" value="ECO:0007669"/>
    <property type="project" value="UniProtKB-SubCell"/>
</dbReference>
<evidence type="ECO:0000256" key="3">
    <source>
        <dbReference type="ARBA" id="ARBA00022763"/>
    </source>
</evidence>
<dbReference type="GO" id="GO:0030915">
    <property type="term" value="C:Smc5-Smc6 complex"/>
    <property type="evidence" value="ECO:0007669"/>
    <property type="project" value="UniProtKB-UniRule"/>
</dbReference>
<protein>
    <recommendedName>
        <fullName evidence="7">Non-structural maintenance of chromosomes element 4</fullName>
    </recommendedName>
</protein>
<comment type="function">
    <text evidence="7">Component of the SMC5-SMC6 complex, that promotes sister chromatid alignment after DNA damage and facilitates double-stranded DNA breaks (DSBs) repair via homologous recombination between sister chromatids.</text>
</comment>
<dbReference type="InterPro" id="IPR027786">
    <property type="entry name" value="Nse4/EID"/>
</dbReference>
<keyword evidence="6 7" id="KW-0539">Nucleus</keyword>
<feature type="compositionally biased region" description="Basic and acidic residues" evidence="8">
    <location>
        <begin position="21"/>
        <end position="32"/>
    </location>
</feature>
<evidence type="ECO:0000256" key="1">
    <source>
        <dbReference type="ARBA" id="ARBA00004123"/>
    </source>
</evidence>
<dbReference type="EMBL" id="JASBNA010000001">
    <property type="protein sequence ID" value="KAK7696377.1"/>
    <property type="molecule type" value="Genomic_DNA"/>
</dbReference>
<sequence>MAPRHHQDDDGSDAEMAYDPDQNREEQRDVRQKYRHMAGRLTKDTPVDSLVDTVQEADALFGKVKGTAEATLDSTVLLQASSFGVQKARAMKSGSGAFDIDDFISRLVIYMGGRKTMNLDDDDGSSYDDDAEDDETPLDWEKVGRKVLEKSHRVPVMDFMLGPLSIEQKKRNVAKRTKFEKNKSDEKKPQEITEDDITRSGNETTKNVVVLEKLLEQILDDSDPESDDAGKVNLFRFIINPDDFGQSVENMFYLSFLIRDGKVALETNENGEPLIYITEQPNAQDYQDGLKKRQIVMEFDIATWKRAIEVFNITDPMIPSRPKAQTGLNGKWYG</sequence>
<evidence type="ECO:0000256" key="4">
    <source>
        <dbReference type="ARBA" id="ARBA00023172"/>
    </source>
</evidence>
<evidence type="ECO:0000256" key="2">
    <source>
        <dbReference type="ARBA" id="ARBA00008997"/>
    </source>
</evidence>
<dbReference type="PANTHER" id="PTHR16140:SF0">
    <property type="entry name" value="NON-STRUCTURAL MAINTENANCE OF CHROMOSOMES ELEMENT 4"/>
    <property type="match status" value="1"/>
</dbReference>
<comment type="caution">
    <text evidence="11">The sequence shown here is derived from an EMBL/GenBank/DDBJ whole genome shotgun (WGS) entry which is preliminary data.</text>
</comment>
<evidence type="ECO:0000259" key="10">
    <source>
        <dbReference type="Pfam" id="PF15412"/>
    </source>
</evidence>
<name>A0AAW0GVX2_9APHY</name>
<dbReference type="InterPro" id="IPR014854">
    <property type="entry name" value="Nse4_C"/>
</dbReference>
<evidence type="ECO:0000313" key="12">
    <source>
        <dbReference type="Proteomes" id="UP001385951"/>
    </source>
</evidence>
<keyword evidence="5 7" id="KW-0234">DNA repair</keyword>
<feature type="region of interest" description="Disordered" evidence="8">
    <location>
        <begin position="1"/>
        <end position="41"/>
    </location>
</feature>
<reference evidence="11 12" key="1">
    <citation type="submission" date="2022-09" db="EMBL/GenBank/DDBJ databases">
        <authorList>
            <person name="Palmer J.M."/>
        </authorList>
    </citation>
    <scope>NUCLEOTIDE SEQUENCE [LARGE SCALE GENOMIC DNA]</scope>
    <source>
        <strain evidence="11 12">DSM 7382</strain>
    </source>
</reference>
<dbReference type="InterPro" id="IPR029225">
    <property type="entry name" value="Nse4_Nse3-bd"/>
</dbReference>
<feature type="compositionally biased region" description="Basic and acidic residues" evidence="8">
    <location>
        <begin position="177"/>
        <end position="191"/>
    </location>
</feature>
<dbReference type="Pfam" id="PF08743">
    <property type="entry name" value="Nse4_C"/>
    <property type="match status" value="1"/>
</dbReference>
<dbReference type="Proteomes" id="UP001385951">
    <property type="component" value="Unassembled WGS sequence"/>
</dbReference>
<feature type="domain" description="Nse4/EID protein Nse3/MAGE-binding" evidence="10">
    <location>
        <begin position="73"/>
        <end position="124"/>
    </location>
</feature>
<evidence type="ECO:0000259" key="9">
    <source>
        <dbReference type="Pfam" id="PF08743"/>
    </source>
</evidence>
<dbReference type="GO" id="GO:0006281">
    <property type="term" value="P:DNA repair"/>
    <property type="evidence" value="ECO:0007669"/>
    <property type="project" value="UniProtKB-UniRule"/>
</dbReference>
<comment type="subunit">
    <text evidence="7">Component of the SMC5-SMC6 complex.</text>
</comment>
<evidence type="ECO:0000256" key="6">
    <source>
        <dbReference type="ARBA" id="ARBA00023242"/>
    </source>
</evidence>
<keyword evidence="4 7" id="KW-0233">DNA recombination</keyword>